<dbReference type="InterPro" id="IPR002933">
    <property type="entry name" value="Peptidase_M20"/>
</dbReference>
<dbReference type="SUPFAM" id="SSF55031">
    <property type="entry name" value="Bacterial exopeptidase dimerisation domain"/>
    <property type="match status" value="1"/>
</dbReference>
<proteinExistence type="inferred from homology"/>
<dbReference type="InterPro" id="IPR011650">
    <property type="entry name" value="Peptidase_M20_dimer"/>
</dbReference>
<dbReference type="NCBIfam" id="NF006365">
    <property type="entry name" value="PRK08588.1"/>
    <property type="match status" value="1"/>
</dbReference>
<evidence type="ECO:0000256" key="5">
    <source>
        <dbReference type="ARBA" id="ARBA00011921"/>
    </source>
</evidence>
<comment type="catalytic activity">
    <reaction evidence="14">
        <text>N-succinyl-(2S,6S)-2,6-diaminopimelate + H2O = (2S,6S)-2,6-diaminopimelate + succinate</text>
        <dbReference type="Rhea" id="RHEA:22608"/>
        <dbReference type="ChEBI" id="CHEBI:15377"/>
        <dbReference type="ChEBI" id="CHEBI:30031"/>
        <dbReference type="ChEBI" id="CHEBI:57609"/>
        <dbReference type="ChEBI" id="CHEBI:58087"/>
        <dbReference type="EC" id="3.5.1.18"/>
    </reaction>
</comment>
<keyword evidence="7" id="KW-0028">Amino-acid biosynthesis</keyword>
<comment type="similarity">
    <text evidence="4">Belongs to the peptidase M20A family.</text>
</comment>
<dbReference type="PATRIC" id="fig|1423806.3.peg.506"/>
<dbReference type="NCBIfam" id="TIGR01910">
    <property type="entry name" value="DapE-ArgE"/>
    <property type="match status" value="1"/>
</dbReference>
<dbReference type="PANTHER" id="PTHR43808">
    <property type="entry name" value="ACETYLORNITHINE DEACETYLASE"/>
    <property type="match status" value="1"/>
</dbReference>
<evidence type="ECO:0000259" key="15">
    <source>
        <dbReference type="Pfam" id="PF07687"/>
    </source>
</evidence>
<evidence type="ECO:0000313" key="16">
    <source>
        <dbReference type="EMBL" id="KRN06935.1"/>
    </source>
</evidence>
<keyword evidence="17" id="KW-1185">Reference proteome</keyword>
<evidence type="ECO:0000256" key="9">
    <source>
        <dbReference type="ARBA" id="ARBA00022801"/>
    </source>
</evidence>
<dbReference type="PROSITE" id="PS00758">
    <property type="entry name" value="ARGE_DAPE_CPG2_1"/>
    <property type="match status" value="1"/>
</dbReference>
<dbReference type="GO" id="GO:0009089">
    <property type="term" value="P:lysine biosynthetic process via diaminopimelate"/>
    <property type="evidence" value="ECO:0007669"/>
    <property type="project" value="UniProtKB-UniPathway"/>
</dbReference>
<evidence type="ECO:0000256" key="8">
    <source>
        <dbReference type="ARBA" id="ARBA00022723"/>
    </source>
</evidence>
<reference evidence="16 17" key="1">
    <citation type="journal article" date="2015" name="Genome Announc.">
        <title>Expanding the biotechnology potential of lactobacilli through comparative genomics of 213 strains and associated genera.</title>
        <authorList>
            <person name="Sun Z."/>
            <person name="Harris H.M."/>
            <person name="McCann A."/>
            <person name="Guo C."/>
            <person name="Argimon S."/>
            <person name="Zhang W."/>
            <person name="Yang X."/>
            <person name="Jeffery I.B."/>
            <person name="Cooney J.C."/>
            <person name="Kagawa T.F."/>
            <person name="Liu W."/>
            <person name="Song Y."/>
            <person name="Salvetti E."/>
            <person name="Wrobel A."/>
            <person name="Rasinkangas P."/>
            <person name="Parkhill J."/>
            <person name="Rea M.C."/>
            <person name="O'Sullivan O."/>
            <person name="Ritari J."/>
            <person name="Douillard F.P."/>
            <person name="Paul Ross R."/>
            <person name="Yang R."/>
            <person name="Briner A.E."/>
            <person name="Felis G.E."/>
            <person name="de Vos W.M."/>
            <person name="Barrangou R."/>
            <person name="Klaenhammer T.R."/>
            <person name="Caufield P.W."/>
            <person name="Cui Y."/>
            <person name="Zhang H."/>
            <person name="O'Toole P.W."/>
        </authorList>
    </citation>
    <scope>NUCLEOTIDE SEQUENCE [LARGE SCALE GENOMIC DNA]</scope>
    <source>
        <strain evidence="16 17">DSM 21376</strain>
    </source>
</reference>
<keyword evidence="13" id="KW-0170">Cobalt</keyword>
<dbReference type="SUPFAM" id="SSF53187">
    <property type="entry name" value="Zn-dependent exopeptidases"/>
    <property type="match status" value="1"/>
</dbReference>
<evidence type="ECO:0000256" key="3">
    <source>
        <dbReference type="ARBA" id="ARBA00005130"/>
    </source>
</evidence>
<comment type="pathway">
    <text evidence="3">Amino-acid biosynthesis; L-lysine biosynthesis via DAP pathway; LL-2,6-diaminopimelate from (S)-tetrahydrodipicolinate (succinylase route): step 3/3.</text>
</comment>
<keyword evidence="9" id="KW-0378">Hydrolase</keyword>
<dbReference type="EC" id="3.5.1.18" evidence="5"/>
<evidence type="ECO:0000256" key="12">
    <source>
        <dbReference type="ARBA" id="ARBA00023154"/>
    </source>
</evidence>
<dbReference type="GO" id="GO:0009014">
    <property type="term" value="F:succinyl-diaminopimelate desuccinylase activity"/>
    <property type="evidence" value="ECO:0007669"/>
    <property type="project" value="UniProtKB-EC"/>
</dbReference>
<accession>A0A0R2E168</accession>
<comment type="cofactor">
    <cofactor evidence="2">
        <name>Zn(2+)</name>
        <dbReference type="ChEBI" id="CHEBI:29105"/>
    </cofactor>
</comment>
<evidence type="ECO:0000256" key="10">
    <source>
        <dbReference type="ARBA" id="ARBA00022833"/>
    </source>
</evidence>
<dbReference type="Gene3D" id="3.30.70.360">
    <property type="match status" value="1"/>
</dbReference>
<dbReference type="Pfam" id="PF01546">
    <property type="entry name" value="Peptidase_M20"/>
    <property type="match status" value="1"/>
</dbReference>
<evidence type="ECO:0000256" key="11">
    <source>
        <dbReference type="ARBA" id="ARBA00022915"/>
    </source>
</evidence>
<dbReference type="InterPro" id="IPR001261">
    <property type="entry name" value="ArgE/DapE_CS"/>
</dbReference>
<dbReference type="InterPro" id="IPR050072">
    <property type="entry name" value="Peptidase_M20A"/>
</dbReference>
<dbReference type="InterPro" id="IPR036264">
    <property type="entry name" value="Bact_exopeptidase_dim_dom"/>
</dbReference>
<evidence type="ECO:0000256" key="13">
    <source>
        <dbReference type="ARBA" id="ARBA00023285"/>
    </source>
</evidence>
<dbReference type="RefSeq" id="WP_056967281.1">
    <property type="nucleotide sequence ID" value="NZ_AYZF01000008.1"/>
</dbReference>
<sequence length="394" mass="43227">MNKQKKIEILQKIIQIDSVNANETEVANYISSLFSKFPDVEIQKITYAPHRDNLVLTIGKNNGPMLGFTGHMDVVAPGNLDDWNYDPFSATIADNKIYGRGATDMKSGLAALVAALLELLEQGTIIPGKIRLLATVGEETGEYGAAQLTKQGFADNLAGLIVAEPTSSMQKIIYTARGVIDYKVKSYGKTAHSAEPEAGINAIDNLIVFYHLALERLRKFNKTDTVLGGVTHSITKIKGGEQVNSIPSYAELMGNIRTIPDYPNQRFYDELEAIIAELNQREGFNLAITYSFPEEAISGKPDSQIIKIAQETHQQIFGSSAKVTGSSGANDGAEFLQAKGNFDSIEIGPGSNTSHQSNEYVEITDYLNAITFYKQFALNFLQDKEIKNHASQIY</sequence>
<dbReference type="Gene3D" id="3.40.630.10">
    <property type="entry name" value="Zn peptidases"/>
    <property type="match status" value="2"/>
</dbReference>
<dbReference type="Pfam" id="PF07687">
    <property type="entry name" value="M20_dimer"/>
    <property type="match status" value="1"/>
</dbReference>
<evidence type="ECO:0000256" key="14">
    <source>
        <dbReference type="ARBA" id="ARBA00051301"/>
    </source>
</evidence>
<dbReference type="PANTHER" id="PTHR43808:SF8">
    <property type="entry name" value="PEPTIDASE M20 DIMERISATION DOMAIN-CONTAINING PROTEIN"/>
    <property type="match status" value="1"/>
</dbReference>
<comment type="cofactor">
    <cofactor evidence="1">
        <name>Co(2+)</name>
        <dbReference type="ChEBI" id="CHEBI:48828"/>
    </cofactor>
</comment>
<evidence type="ECO:0000256" key="7">
    <source>
        <dbReference type="ARBA" id="ARBA00022605"/>
    </source>
</evidence>
<feature type="domain" description="Peptidase M20 dimerisation" evidence="15">
    <location>
        <begin position="175"/>
        <end position="279"/>
    </location>
</feature>
<dbReference type="CDD" id="cd08659">
    <property type="entry name" value="M20_ArgE_DapE-like"/>
    <property type="match status" value="1"/>
</dbReference>
<keyword evidence="11" id="KW-0220">Diaminopimelate biosynthesis</keyword>
<dbReference type="STRING" id="1423806.FD15_GL000498"/>
<evidence type="ECO:0000256" key="6">
    <source>
        <dbReference type="ARBA" id="ARBA00016853"/>
    </source>
</evidence>
<evidence type="ECO:0000256" key="1">
    <source>
        <dbReference type="ARBA" id="ARBA00001941"/>
    </source>
</evidence>
<evidence type="ECO:0000256" key="2">
    <source>
        <dbReference type="ARBA" id="ARBA00001947"/>
    </source>
</evidence>
<protein>
    <recommendedName>
        <fullName evidence="6">Probable succinyl-diaminopimelate desuccinylase</fullName>
        <ecNumber evidence="5">3.5.1.18</ecNumber>
    </recommendedName>
</protein>
<dbReference type="GO" id="GO:0019877">
    <property type="term" value="P:diaminopimelate biosynthetic process"/>
    <property type="evidence" value="ECO:0007669"/>
    <property type="project" value="UniProtKB-KW"/>
</dbReference>
<dbReference type="eggNOG" id="COG0624">
    <property type="taxonomic scope" value="Bacteria"/>
</dbReference>
<gene>
    <name evidence="16" type="ORF">FD15_GL000498</name>
</gene>
<evidence type="ECO:0000313" key="17">
    <source>
        <dbReference type="Proteomes" id="UP000050961"/>
    </source>
</evidence>
<keyword evidence="8" id="KW-0479">Metal-binding</keyword>
<dbReference type="InterPro" id="IPR010182">
    <property type="entry name" value="ArgE/DapE"/>
</dbReference>
<dbReference type="UniPathway" id="UPA00034">
    <property type="reaction ID" value="UER00021"/>
</dbReference>
<organism evidence="16 17">
    <name type="scientific">Liquorilactobacillus sucicola DSM 21376 = JCM 15457</name>
    <dbReference type="NCBI Taxonomy" id="1423806"/>
    <lineage>
        <taxon>Bacteria</taxon>
        <taxon>Bacillati</taxon>
        <taxon>Bacillota</taxon>
        <taxon>Bacilli</taxon>
        <taxon>Lactobacillales</taxon>
        <taxon>Lactobacillaceae</taxon>
        <taxon>Liquorilactobacillus</taxon>
    </lineage>
</organism>
<name>A0A0R2E168_9LACO</name>
<evidence type="ECO:0000256" key="4">
    <source>
        <dbReference type="ARBA" id="ARBA00006247"/>
    </source>
</evidence>
<dbReference type="PROSITE" id="PS00759">
    <property type="entry name" value="ARGE_DAPE_CPG2_2"/>
    <property type="match status" value="1"/>
</dbReference>
<comment type="caution">
    <text evidence="16">The sequence shown here is derived from an EMBL/GenBank/DDBJ whole genome shotgun (WGS) entry which is preliminary data.</text>
</comment>
<dbReference type="GO" id="GO:0046872">
    <property type="term" value="F:metal ion binding"/>
    <property type="evidence" value="ECO:0007669"/>
    <property type="project" value="UniProtKB-KW"/>
</dbReference>
<keyword evidence="10" id="KW-0862">Zinc</keyword>
<dbReference type="AlphaFoldDB" id="A0A0R2E168"/>
<dbReference type="Proteomes" id="UP000050961">
    <property type="component" value="Unassembled WGS sequence"/>
</dbReference>
<dbReference type="EMBL" id="AYZF01000008">
    <property type="protein sequence ID" value="KRN06935.1"/>
    <property type="molecule type" value="Genomic_DNA"/>
</dbReference>
<keyword evidence="12" id="KW-0457">Lysine biosynthesis</keyword>